<dbReference type="KEGG" id="mend:L6E24_07415"/>
<gene>
    <name evidence="3" type="ORF">L6E24_07415</name>
</gene>
<evidence type="ECO:0000313" key="4">
    <source>
        <dbReference type="Proteomes" id="UP001060368"/>
    </source>
</evidence>
<dbReference type="EMBL" id="CP096115">
    <property type="protein sequence ID" value="UUX91212.1"/>
    <property type="molecule type" value="Genomic_DNA"/>
</dbReference>
<proteinExistence type="predicted"/>
<dbReference type="RefSeq" id="WP_257741364.1">
    <property type="nucleotide sequence ID" value="NZ_CP096115.1"/>
</dbReference>
<feature type="coiled-coil region" evidence="1">
    <location>
        <begin position="153"/>
        <end position="180"/>
    </location>
</feature>
<protein>
    <submittedName>
        <fullName evidence="3">Uncharacterized protein</fullName>
    </submittedName>
</protein>
<feature type="region of interest" description="Disordered" evidence="2">
    <location>
        <begin position="60"/>
        <end position="126"/>
    </location>
</feature>
<evidence type="ECO:0000256" key="2">
    <source>
        <dbReference type="SAM" id="MobiDB-lite"/>
    </source>
</evidence>
<sequence>MKEKPLKAADIAKISGLSEKEIKSVTEEYHEIVPCRKFGRVNLYEENAVSKITEIVRMKNEGKSRDEIYADSGRRPDKKSTHERVREKVRKESSGLPGKTRQPGKTAIIPDSSSVARTGKKESSERLKELAESRKNREDINNVDNIAAQALKTDRAIVRIEKLESEITSLKERIESDREIIRSHFEDIEKKLNIMSEWMEFFDGEREKIRDGIEESHLNRNYELDAIREGIEKSRLSHEDDIAKIKDEIEILKLPWLKRRKYL</sequence>
<accession>A0A9E7TGI5</accession>
<feature type="compositionally biased region" description="Basic and acidic residues" evidence="2">
    <location>
        <begin position="60"/>
        <end position="93"/>
    </location>
</feature>
<dbReference type="Proteomes" id="UP001060368">
    <property type="component" value="Chromosome"/>
</dbReference>
<name>A0A9E7TGI5_9EURY</name>
<dbReference type="AlphaFoldDB" id="A0A9E7TGI5"/>
<evidence type="ECO:0000256" key="1">
    <source>
        <dbReference type="SAM" id="Coils"/>
    </source>
</evidence>
<organism evidence="3 4">
    <name type="scientific">Methanoplanus endosymbiosus</name>
    <dbReference type="NCBI Taxonomy" id="33865"/>
    <lineage>
        <taxon>Archaea</taxon>
        <taxon>Methanobacteriati</taxon>
        <taxon>Methanobacteriota</taxon>
        <taxon>Stenosarchaea group</taxon>
        <taxon>Methanomicrobia</taxon>
        <taxon>Methanomicrobiales</taxon>
        <taxon>Methanomicrobiaceae</taxon>
        <taxon>Methanoplanus</taxon>
    </lineage>
</organism>
<reference evidence="3" key="1">
    <citation type="submission" date="2022-04" db="EMBL/GenBank/DDBJ databases">
        <title>Complete genome of Methanoplanus endosymbiosus DSM 3599.</title>
        <authorList>
            <person name="Chen S.-C."/>
            <person name="You Y.-T."/>
            <person name="Zhou Y.-Z."/>
            <person name="Lai M.-C."/>
        </authorList>
    </citation>
    <scope>NUCLEOTIDE SEQUENCE</scope>
    <source>
        <strain evidence="3">DSM 3599</strain>
    </source>
</reference>
<keyword evidence="1" id="KW-0175">Coiled coil</keyword>
<dbReference type="GeneID" id="74307517"/>
<keyword evidence="4" id="KW-1185">Reference proteome</keyword>
<evidence type="ECO:0000313" key="3">
    <source>
        <dbReference type="EMBL" id="UUX91212.1"/>
    </source>
</evidence>